<dbReference type="FunCoup" id="A0A7M7QLN1">
    <property type="interactions" value="1696"/>
</dbReference>
<feature type="compositionally biased region" description="Low complexity" evidence="10">
    <location>
        <begin position="1670"/>
        <end position="1704"/>
    </location>
</feature>
<feature type="compositionally biased region" description="Polar residues" evidence="10">
    <location>
        <begin position="648"/>
        <end position="662"/>
    </location>
</feature>
<comment type="subunit">
    <text evidence="9">Component of the Mediator complex.</text>
</comment>
<dbReference type="Proteomes" id="UP000002358">
    <property type="component" value="Chromosome 5"/>
</dbReference>
<feature type="region of interest" description="Disordered" evidence="10">
    <location>
        <begin position="2090"/>
        <end position="2162"/>
    </location>
</feature>
<protein>
    <recommendedName>
        <fullName evidence="3 9">Mediator of RNA polymerase II transcription subunit 13</fullName>
    </recommendedName>
</protein>
<feature type="compositionally biased region" description="Polar residues" evidence="10">
    <location>
        <begin position="2146"/>
        <end position="2157"/>
    </location>
</feature>
<feature type="compositionally biased region" description="Gly residues" evidence="10">
    <location>
        <begin position="2125"/>
        <end position="2139"/>
    </location>
</feature>
<dbReference type="InterPro" id="IPR051139">
    <property type="entry name" value="Mediator_complx_sub13"/>
</dbReference>
<reference evidence="13" key="1">
    <citation type="submission" date="2021-01" db="UniProtKB">
        <authorList>
            <consortium name="EnsemblMetazoa"/>
        </authorList>
    </citation>
    <scope>IDENTIFICATION</scope>
</reference>
<evidence type="ECO:0000256" key="4">
    <source>
        <dbReference type="ARBA" id="ARBA00022491"/>
    </source>
</evidence>
<feature type="compositionally biased region" description="Polar residues" evidence="10">
    <location>
        <begin position="882"/>
        <end position="895"/>
    </location>
</feature>
<dbReference type="CTD" id="43906"/>
<feature type="domain" description="MID" evidence="12">
    <location>
        <begin position="1497"/>
        <end position="1801"/>
    </location>
</feature>
<feature type="region of interest" description="Disordered" evidence="10">
    <location>
        <begin position="468"/>
        <end position="716"/>
    </location>
</feature>
<dbReference type="GeneID" id="100120623"/>
<keyword evidence="14" id="KW-1185">Reference proteome</keyword>
<feature type="compositionally biased region" description="Polar residues" evidence="10">
    <location>
        <begin position="382"/>
        <end position="395"/>
    </location>
</feature>
<feature type="region of interest" description="Disordered" evidence="10">
    <location>
        <begin position="812"/>
        <end position="946"/>
    </location>
</feature>
<feature type="compositionally biased region" description="Low complexity" evidence="10">
    <location>
        <begin position="510"/>
        <end position="538"/>
    </location>
</feature>
<evidence type="ECO:0000313" key="13">
    <source>
        <dbReference type="EnsemblMetazoa" id="XP_031788495"/>
    </source>
</evidence>
<dbReference type="RefSeq" id="XP_031788495.1">
    <property type="nucleotide sequence ID" value="XM_031932635.2"/>
</dbReference>
<keyword evidence="4 9" id="KW-0678">Repressor</keyword>
<dbReference type="PANTHER" id="PTHR48249">
    <property type="entry name" value="MEDIATOR OF RNA POLYMERASE II TRANSCRIPTION SUBUNIT 13"/>
    <property type="match status" value="1"/>
</dbReference>
<feature type="region of interest" description="Disordered" evidence="10">
    <location>
        <begin position="1083"/>
        <end position="1167"/>
    </location>
</feature>
<evidence type="ECO:0000256" key="6">
    <source>
        <dbReference type="ARBA" id="ARBA00023159"/>
    </source>
</evidence>
<comment type="similarity">
    <text evidence="2 9">Belongs to the Mediator complex subunit 13 family.</text>
</comment>
<feature type="compositionally biased region" description="Basic and acidic residues" evidence="10">
    <location>
        <begin position="417"/>
        <end position="428"/>
    </location>
</feature>
<evidence type="ECO:0000256" key="5">
    <source>
        <dbReference type="ARBA" id="ARBA00023015"/>
    </source>
</evidence>
<dbReference type="InterPro" id="IPR041285">
    <property type="entry name" value="MID_MedPIWI"/>
</dbReference>
<dbReference type="GO" id="GO:0045944">
    <property type="term" value="P:positive regulation of transcription by RNA polymerase II"/>
    <property type="evidence" value="ECO:0007669"/>
    <property type="project" value="TreeGrafter"/>
</dbReference>
<feature type="domain" description="Mediator complex subunit Med13 C-terminal" evidence="11">
    <location>
        <begin position="1850"/>
        <end position="2274"/>
    </location>
</feature>
<feature type="compositionally biased region" description="Low complexity" evidence="10">
    <location>
        <begin position="663"/>
        <end position="701"/>
    </location>
</feature>
<dbReference type="PANTHER" id="PTHR48249:SF3">
    <property type="entry name" value="MEDIATOR OF RNA POLYMERASE II TRANSCRIPTION SUBUNIT 13"/>
    <property type="match status" value="1"/>
</dbReference>
<feature type="compositionally biased region" description="Low complexity" evidence="10">
    <location>
        <begin position="915"/>
        <end position="941"/>
    </location>
</feature>
<keyword evidence="7 9" id="KW-0804">Transcription</keyword>
<evidence type="ECO:0000259" key="11">
    <source>
        <dbReference type="Pfam" id="PF06333"/>
    </source>
</evidence>
<feature type="compositionally biased region" description="Pro residues" evidence="10">
    <location>
        <begin position="551"/>
        <end position="566"/>
    </location>
</feature>
<organism evidence="13 14">
    <name type="scientific">Nasonia vitripennis</name>
    <name type="common">Parasitic wasp</name>
    <dbReference type="NCBI Taxonomy" id="7425"/>
    <lineage>
        <taxon>Eukaryota</taxon>
        <taxon>Metazoa</taxon>
        <taxon>Ecdysozoa</taxon>
        <taxon>Arthropoda</taxon>
        <taxon>Hexapoda</taxon>
        <taxon>Insecta</taxon>
        <taxon>Pterygota</taxon>
        <taxon>Neoptera</taxon>
        <taxon>Endopterygota</taxon>
        <taxon>Hymenoptera</taxon>
        <taxon>Apocrita</taxon>
        <taxon>Proctotrupomorpha</taxon>
        <taxon>Chalcidoidea</taxon>
        <taxon>Pteromalidae</taxon>
        <taxon>Pteromalinae</taxon>
        <taxon>Nasonia</taxon>
    </lineage>
</organism>
<feature type="compositionally biased region" description="Polar residues" evidence="10">
    <location>
        <begin position="1091"/>
        <end position="1102"/>
    </location>
</feature>
<evidence type="ECO:0000259" key="12">
    <source>
        <dbReference type="Pfam" id="PF18296"/>
    </source>
</evidence>
<name>A0A7M7QLN1_NASVI</name>
<evidence type="ECO:0000256" key="1">
    <source>
        <dbReference type="ARBA" id="ARBA00004123"/>
    </source>
</evidence>
<evidence type="ECO:0000256" key="7">
    <source>
        <dbReference type="ARBA" id="ARBA00023163"/>
    </source>
</evidence>
<evidence type="ECO:0000256" key="3">
    <source>
        <dbReference type="ARBA" id="ARBA00019618"/>
    </source>
</evidence>
<evidence type="ECO:0000256" key="2">
    <source>
        <dbReference type="ARBA" id="ARBA00009354"/>
    </source>
</evidence>
<feature type="compositionally biased region" description="Low complexity" evidence="10">
    <location>
        <begin position="1103"/>
        <end position="1123"/>
    </location>
</feature>
<feature type="region of interest" description="Disordered" evidence="10">
    <location>
        <begin position="1617"/>
        <end position="1708"/>
    </location>
</feature>
<feature type="region of interest" description="Disordered" evidence="10">
    <location>
        <begin position="382"/>
        <end position="448"/>
    </location>
</feature>
<evidence type="ECO:0000256" key="10">
    <source>
        <dbReference type="SAM" id="MobiDB-lite"/>
    </source>
</evidence>
<feature type="compositionally biased region" description="Basic and acidic residues" evidence="10">
    <location>
        <begin position="842"/>
        <end position="851"/>
    </location>
</feature>
<sequence>MTHPSHQTNGASLEDCHTNFFALTDLCGIKWRKLVWGEVAGGFGGNLLEDPVLSSFSRCLQGDILCVWRRVSASQAQNAQMGNPFDINSIAPSPAPPPLSLQAAKELWIFWYGEEPDLTGLVSPELIACESEQGSWESGLSYECRSLLFKALHNLIERCLLSRDFVRLGKWFVQPYDGFEKHRCSSSHLSFSFAFFVHGESTVCASVDVRQHPAVRHLTRACLQRTQTSQSPVKVILAPYGLAGTLTGQVGRLDSQLLDEWKSFYPINSSGLEPGLPALVEVLVGGVRMRYPSCYVLVTDMDESPVMMSMTSGGSGCGAPAGLGPSSVTVNGVGIEITMPLSPPNSPASYEHPLSMQRDLGPATELPERVWAECIVGARASSPSRQAGKQLNNGEANEPNGGWNFVDPTLKSSCSCSKDRHGRDDRSRSRSGGGGGGRKQRSYEQEVKQIGYRCTSSPLAGWKGGGSLGSSSNFNSSSSNPSGGGKSERTSSGRRIPVPFHRRSTLHWDSPSAAAAAPSSSSTSASSSSVCPSSVAPANTPRVSVSRPDAPKTPPDGGPPSYPRGGPPTGGDCLPVPSVGSPGSPAPSPLPTPHSEPPASIPPADAQNPAQQSIAGPAGAPGSPQVQQQQQQSMSQPAINLLQPPLTPSQGGPKSIPSSNTQVPSPAIPSSVTSTSTPINPQQQQQQHQQQQQQQQQHPQQLVVQAPPPPTLKRPLLTSKEYEGALLDDEQPLPWLYDYSTQEAWLNHPVKRLKGTPLGPASLRHNQSLYPPMNPSSCTAVGQSNLLGENGPMGQAMQAQGQQPMLEIKQEPGTMSGECIGGRPDPYEFDANGEENGTGVDGLKRQRDEPKPSSLFTSEGLQASYKDLDQIFDNSDPDTSSDETNLNQLQVQTPPGSNKSGGGGGHDGSDVRLDSTTSNSGASGANTSSSSGKHSSSSSSSCNRGVGVLRPEELSKMFPTPPSLEHNPVASPCQLGDPSLEQTDLTSAAASAVAAASGTQIVQQHQQQQRQLQRQLPDIYPNMGSPPEEPIDDWSYVFKPPTMCKLVGSSKYAPLTNLPSQSLPPVTLPAHCVYRTSWQCSNANANQNNQDKSSQPTRPNSVQQQQQQQQQVLQQQQQQHQAQLMPASPAQLGTPYGRQQMQGGVMSVRPPPPPYDQPSPATSTTSSYLNKNLNSIEADTPGPMRAPESNSLVVNILLGDTALNIFRDHNFNSCSLCVCNSQGKGIGNIKGADAGTYLAGSWAASNNVFQDDDQFRCNCGFSAVVNRRLAHKAGLFYEDEMEITGIAEDPAEKKKASLATIACCDSKTVPEGIDIVPSTVLELLREQCLIVQSSASSLHKAARLYAANRTKPSSLSVNALEFSDSNELSLAAIDQSKLDGSPVDRSQRLNGVHRWAFLRAKGPQCNGDIVRIMKTVQPLLQEAIQQKATRMWDAPYTVRILTWRGFHRLAGRDTKDRCEPQPVPALVVGYDRDWLSLSPYALSYWEKLLLEPYAGPRDVAYVVVAPDNDCVVGKVKTFFRELSTTYEICRLGKHTPIAKTVRDGILRVGKSTTQKLANTNNVNNKQQQQQQTDEWFKLLGDNHIGECLRLYAQACNQRLAPYLTQVIQDRSLFDLGDMTGSGGKQNQSSSNVTETMPATPDGTPSKPESVEGENARSEAPSGATPNANSTAGNTTPTSQNTTNNPQTTMTGNSQQQQQQSQAAALGPDEEELELPSVVVYLVEPFSLGGADCPDRRRLAILALLRAFAAAVNNMPEGIRGNISVQLISLESVMELGRVRERRKIQDEMRALALNVFLQGRRLLSHNTAARSLTGFGTAAAADLFLKNKDSHSNILAPAHQERNKAALRLYAPAYVLAPLRCKSEAPDSFGTTGPEECSVLYLSYCLSEDQSWLLAVATDDRGEIFETATINIDIPNRKRRKRASARRAGLQKLMDFILGVMSQGVQPWRLVVGRVGRIGHGELKGWSWLLSKKALLKASKHLKDICGQCNLLYPSAAPCVLSACLVSLEPDSNLRLMADQFTPDERFSQASVNCQLSTPQDVTCTHILVFPTSATTQSSQTAFHEQQINEPELGDDELFSALHEDLPEGMEGMTDFNDIFNVWPEPGGGGGQSPSGSPRRPEGSPLGGDGPGSGVGNHDGPGSPYPCSNTPRAANSEQVEESGNLLQQPLALGYLVSTAPTGRMPSWFWSACPHLEGVCPVFLKNALHLHSPAIQSNDELLNNQSAVISHGLDSTLTTDVLRYVLEGYNALSWLSVDANTKDRLSCLPVHMQALMQLYHATAALV</sequence>
<feature type="compositionally biased region" description="Low complexity" evidence="10">
    <location>
        <begin position="469"/>
        <end position="481"/>
    </location>
</feature>
<comment type="subcellular location">
    <subcellularLocation>
        <location evidence="1 9">Nucleus</location>
    </subcellularLocation>
</comment>
<evidence type="ECO:0000256" key="9">
    <source>
        <dbReference type="RuleBase" id="RU364134"/>
    </source>
</evidence>
<dbReference type="InterPro" id="IPR009401">
    <property type="entry name" value="Med13_C"/>
</dbReference>
<dbReference type="GO" id="GO:0003713">
    <property type="term" value="F:transcription coactivator activity"/>
    <property type="evidence" value="ECO:0007669"/>
    <property type="project" value="TreeGrafter"/>
</dbReference>
<keyword evidence="6 9" id="KW-0010">Activator</keyword>
<dbReference type="Pfam" id="PF18296">
    <property type="entry name" value="MID_MedPIWI"/>
    <property type="match status" value="1"/>
</dbReference>
<feature type="compositionally biased region" description="Pro residues" evidence="10">
    <location>
        <begin position="584"/>
        <end position="601"/>
    </location>
</feature>
<proteinExistence type="inferred from homology"/>
<keyword evidence="5 9" id="KW-0805">Transcription regulation</keyword>
<dbReference type="Pfam" id="PF06333">
    <property type="entry name" value="Med13_C"/>
    <property type="match status" value="1"/>
</dbReference>
<keyword evidence="8 9" id="KW-0539">Nucleus</keyword>
<feature type="compositionally biased region" description="Low complexity" evidence="10">
    <location>
        <begin position="570"/>
        <end position="583"/>
    </location>
</feature>
<dbReference type="InParanoid" id="A0A7M7QLN1"/>
<evidence type="ECO:0000256" key="8">
    <source>
        <dbReference type="ARBA" id="ARBA00023242"/>
    </source>
</evidence>
<dbReference type="GO" id="GO:0016592">
    <property type="term" value="C:mediator complex"/>
    <property type="evidence" value="ECO:0007669"/>
    <property type="project" value="InterPro"/>
</dbReference>
<evidence type="ECO:0000313" key="14">
    <source>
        <dbReference type="Proteomes" id="UP000002358"/>
    </source>
</evidence>
<feature type="compositionally biased region" description="Low complexity" evidence="10">
    <location>
        <begin position="609"/>
        <end position="638"/>
    </location>
</feature>
<dbReference type="KEGG" id="nvi:100120623"/>
<accession>A0A7M7QLN1</accession>
<dbReference type="OrthoDB" id="103819at2759"/>
<comment type="function">
    <text evidence="9">Component of the Mediator complex, a coactivator involved in regulated transcription of nearly all RNA polymerase II-dependent genes. Mediator functions as a bridge to convey information from gene-specific regulatory proteins to the basal RNA polymerase II transcription machinery. Mediator is recruited to promoters by direct interactions with regulatory proteins and serves as a scaffold for the assembly of a functional preinitiation complex with RNA polymerase II and the general transcription factors.</text>
</comment>
<dbReference type="EnsemblMetazoa" id="XM_031932635">
    <property type="protein sequence ID" value="XP_031788495"/>
    <property type="gene ID" value="LOC100120623"/>
</dbReference>